<proteinExistence type="predicted"/>
<dbReference type="AlphaFoldDB" id="A0A5M3XUF8"/>
<feature type="transmembrane region" description="Helical" evidence="1">
    <location>
        <begin position="32"/>
        <end position="53"/>
    </location>
</feature>
<protein>
    <submittedName>
        <fullName evidence="2">Uncharacterized protein</fullName>
    </submittedName>
</protein>
<evidence type="ECO:0000313" key="3">
    <source>
        <dbReference type="Proteomes" id="UP000377595"/>
    </source>
</evidence>
<gene>
    <name evidence="2" type="ORF">Aple_058620</name>
</gene>
<keyword evidence="1" id="KW-0812">Transmembrane</keyword>
<dbReference type="Proteomes" id="UP000377595">
    <property type="component" value="Unassembled WGS sequence"/>
</dbReference>
<dbReference type="EMBL" id="BLAF01000037">
    <property type="protein sequence ID" value="GES22963.1"/>
    <property type="molecule type" value="Genomic_DNA"/>
</dbReference>
<keyword evidence="1" id="KW-1133">Transmembrane helix</keyword>
<comment type="caution">
    <text evidence="2">The sequence shown here is derived from an EMBL/GenBank/DDBJ whole genome shotgun (WGS) entry which is preliminary data.</text>
</comment>
<name>A0A5M3XUF8_9ACTN</name>
<evidence type="ECO:0000313" key="2">
    <source>
        <dbReference type="EMBL" id="GES22963.1"/>
    </source>
</evidence>
<organism evidence="2 3">
    <name type="scientific">Acrocarpospora pleiomorpha</name>
    <dbReference type="NCBI Taxonomy" id="90975"/>
    <lineage>
        <taxon>Bacteria</taxon>
        <taxon>Bacillati</taxon>
        <taxon>Actinomycetota</taxon>
        <taxon>Actinomycetes</taxon>
        <taxon>Streptosporangiales</taxon>
        <taxon>Streptosporangiaceae</taxon>
        <taxon>Acrocarpospora</taxon>
    </lineage>
</organism>
<evidence type="ECO:0000256" key="1">
    <source>
        <dbReference type="SAM" id="Phobius"/>
    </source>
</evidence>
<keyword evidence="1" id="KW-0472">Membrane</keyword>
<reference evidence="2 3" key="1">
    <citation type="submission" date="2019-10" db="EMBL/GenBank/DDBJ databases">
        <title>Whole genome shotgun sequence of Acrocarpospora pleiomorpha NBRC 16267.</title>
        <authorList>
            <person name="Ichikawa N."/>
            <person name="Kimura A."/>
            <person name="Kitahashi Y."/>
            <person name="Komaki H."/>
            <person name="Oguchi A."/>
        </authorList>
    </citation>
    <scope>NUCLEOTIDE SEQUENCE [LARGE SCALE GENOMIC DNA]</scope>
    <source>
        <strain evidence="2 3">NBRC 16267</strain>
    </source>
</reference>
<keyword evidence="3" id="KW-1185">Reference proteome</keyword>
<accession>A0A5M3XUF8</accession>
<sequence>MPVMDGGPIRALVVMRGAGITPIAPIAPINPIALITLAAPIVLIILAVLITLIRVWPGRRYGSGCTRSR</sequence>